<evidence type="ECO:0000313" key="2">
    <source>
        <dbReference type="Proteomes" id="UP001152795"/>
    </source>
</evidence>
<comment type="caution">
    <text evidence="1">The sequence shown here is derived from an EMBL/GenBank/DDBJ whole genome shotgun (WGS) entry which is preliminary data.</text>
</comment>
<accession>A0A6S7J2R0</accession>
<proteinExistence type="predicted"/>
<evidence type="ECO:0000313" key="1">
    <source>
        <dbReference type="EMBL" id="CAB4023319.1"/>
    </source>
</evidence>
<feature type="non-terminal residue" evidence="1">
    <location>
        <position position="1"/>
    </location>
</feature>
<gene>
    <name evidence="1" type="ORF">PACLA_8A049249</name>
</gene>
<sequence>IKEFSEDHLTVTSGWAALFISELSEKLKEDEIRSKKFQWPRSTGTGNFYRRRVLPATSDVPSEINTNIYPVVLLQSVDDALPGTIRTLSESKEYQGKKTLITSDESNTLKRQKISNAHVNDGNSDDISDAKLLDSYLKYL</sequence>
<organism evidence="1 2">
    <name type="scientific">Paramuricea clavata</name>
    <name type="common">Red gorgonian</name>
    <name type="synonym">Violescent sea-whip</name>
    <dbReference type="NCBI Taxonomy" id="317549"/>
    <lineage>
        <taxon>Eukaryota</taxon>
        <taxon>Metazoa</taxon>
        <taxon>Cnidaria</taxon>
        <taxon>Anthozoa</taxon>
        <taxon>Octocorallia</taxon>
        <taxon>Malacalcyonacea</taxon>
        <taxon>Plexauridae</taxon>
        <taxon>Paramuricea</taxon>
    </lineage>
</organism>
<dbReference type="AlphaFoldDB" id="A0A6S7J2R0"/>
<name>A0A6S7J2R0_PARCT</name>
<dbReference type="EMBL" id="CACRXK020012437">
    <property type="protein sequence ID" value="CAB4023319.1"/>
    <property type="molecule type" value="Genomic_DNA"/>
</dbReference>
<dbReference type="Proteomes" id="UP001152795">
    <property type="component" value="Unassembled WGS sequence"/>
</dbReference>
<keyword evidence="2" id="KW-1185">Reference proteome</keyword>
<reference evidence="1" key="1">
    <citation type="submission" date="2020-04" db="EMBL/GenBank/DDBJ databases">
        <authorList>
            <person name="Alioto T."/>
            <person name="Alioto T."/>
            <person name="Gomez Garrido J."/>
        </authorList>
    </citation>
    <scope>NUCLEOTIDE SEQUENCE</scope>
    <source>
        <strain evidence="1">A484AB</strain>
    </source>
</reference>
<protein>
    <submittedName>
        <fullName evidence="1">Uncharacterized protein</fullName>
    </submittedName>
</protein>